<comment type="caution">
    <text evidence="2">The sequence shown here is derived from an EMBL/GenBank/DDBJ whole genome shotgun (WGS) entry which is preliminary data.</text>
</comment>
<dbReference type="AlphaFoldDB" id="A0A8X7QBK6"/>
<sequence>MARNFERANVLRGELSPYNGNGKAPKQQNMAKPPVNRKLFAEKEVSPKTKHGKSSDKPVAETTKAWVVKSFAEKPANADKETEQRSDKHGKVGEPNKSNFKPASWYRDYSVEATKAASDPGKFTSRKALSNDNHGSKLAAQGKETSSVCSQMLLVTIVVGEEANR</sequence>
<dbReference type="Proteomes" id="UP000886595">
    <property type="component" value="Unassembled WGS sequence"/>
</dbReference>
<accession>A0A8X7QBK6</accession>
<keyword evidence="3" id="KW-1185">Reference proteome</keyword>
<dbReference type="EMBL" id="JAAMPC010000014">
    <property type="protein sequence ID" value="KAG2266903.1"/>
    <property type="molecule type" value="Genomic_DNA"/>
</dbReference>
<evidence type="ECO:0000256" key="1">
    <source>
        <dbReference type="SAM" id="MobiDB-lite"/>
    </source>
</evidence>
<reference evidence="2 3" key="1">
    <citation type="submission" date="2020-02" db="EMBL/GenBank/DDBJ databases">
        <authorList>
            <person name="Ma Q."/>
            <person name="Huang Y."/>
            <person name="Song X."/>
            <person name="Pei D."/>
        </authorList>
    </citation>
    <scope>NUCLEOTIDE SEQUENCE [LARGE SCALE GENOMIC DNA]</scope>
    <source>
        <strain evidence="2">Sxm20200214</strain>
        <tissue evidence="2">Leaf</tissue>
    </source>
</reference>
<gene>
    <name evidence="2" type="ORF">Bca52824_073982</name>
</gene>
<evidence type="ECO:0000313" key="2">
    <source>
        <dbReference type="EMBL" id="KAG2266903.1"/>
    </source>
</evidence>
<organism evidence="2 3">
    <name type="scientific">Brassica carinata</name>
    <name type="common">Ethiopian mustard</name>
    <name type="synonym">Abyssinian cabbage</name>
    <dbReference type="NCBI Taxonomy" id="52824"/>
    <lineage>
        <taxon>Eukaryota</taxon>
        <taxon>Viridiplantae</taxon>
        <taxon>Streptophyta</taxon>
        <taxon>Embryophyta</taxon>
        <taxon>Tracheophyta</taxon>
        <taxon>Spermatophyta</taxon>
        <taxon>Magnoliopsida</taxon>
        <taxon>eudicotyledons</taxon>
        <taxon>Gunneridae</taxon>
        <taxon>Pentapetalae</taxon>
        <taxon>rosids</taxon>
        <taxon>malvids</taxon>
        <taxon>Brassicales</taxon>
        <taxon>Brassicaceae</taxon>
        <taxon>Brassiceae</taxon>
        <taxon>Brassica</taxon>
    </lineage>
</organism>
<protein>
    <submittedName>
        <fullName evidence="2">Uncharacterized protein</fullName>
    </submittedName>
</protein>
<feature type="compositionally biased region" description="Basic and acidic residues" evidence="1">
    <location>
        <begin position="39"/>
        <end position="59"/>
    </location>
</feature>
<feature type="region of interest" description="Disordered" evidence="1">
    <location>
        <begin position="1"/>
        <end position="146"/>
    </location>
</feature>
<proteinExistence type="predicted"/>
<feature type="compositionally biased region" description="Basic and acidic residues" evidence="1">
    <location>
        <begin position="76"/>
        <end position="94"/>
    </location>
</feature>
<name>A0A8X7QBK6_BRACI</name>
<dbReference type="OrthoDB" id="1110606at2759"/>
<evidence type="ECO:0000313" key="3">
    <source>
        <dbReference type="Proteomes" id="UP000886595"/>
    </source>
</evidence>